<evidence type="ECO:0000313" key="1">
    <source>
        <dbReference type="EMBL" id="KAG5299061.1"/>
    </source>
</evidence>
<dbReference type="Proteomes" id="UP000670092">
    <property type="component" value="Unassembled WGS sequence"/>
</dbReference>
<evidence type="ECO:0000313" key="2">
    <source>
        <dbReference type="Proteomes" id="UP000670092"/>
    </source>
</evidence>
<comment type="caution">
    <text evidence="1">The sequence shown here is derived from an EMBL/GenBank/DDBJ whole genome shotgun (WGS) entry which is preliminary data.</text>
</comment>
<accession>A0A8H7YXK1</accession>
<protein>
    <submittedName>
        <fullName evidence="1">Uncharacterized protein</fullName>
    </submittedName>
</protein>
<dbReference type="EMBL" id="JAEVHI010000002">
    <property type="protein sequence ID" value="KAG5299061.1"/>
    <property type="molecule type" value="Genomic_DNA"/>
</dbReference>
<organism evidence="1 2">
    <name type="scientific">Ajellomyces capsulatus</name>
    <name type="common">Darling's disease fungus</name>
    <name type="synonym">Histoplasma capsulatum</name>
    <dbReference type="NCBI Taxonomy" id="5037"/>
    <lineage>
        <taxon>Eukaryota</taxon>
        <taxon>Fungi</taxon>
        <taxon>Dikarya</taxon>
        <taxon>Ascomycota</taxon>
        <taxon>Pezizomycotina</taxon>
        <taxon>Eurotiomycetes</taxon>
        <taxon>Eurotiomycetidae</taxon>
        <taxon>Onygenales</taxon>
        <taxon>Ajellomycetaceae</taxon>
        <taxon>Histoplasma</taxon>
    </lineage>
</organism>
<sequence length="117" mass="13898">MSMNTEPVRLSYLCAMDSEIIFGLSPSKLSAYAWTNLLCTKWMADTSWYWRSEHILLRGHSPRSDLDYWEEALAGRGRPERSWLWVAFPWFSLYSNLTLPVPRYKQICFMICLYIFL</sequence>
<reference evidence="1 2" key="1">
    <citation type="submission" date="2021-01" db="EMBL/GenBank/DDBJ databases">
        <title>Chromosome-level genome assembly of a human fungal pathogen reveals clustering of transcriptionally co-regulated genes.</title>
        <authorList>
            <person name="Voorhies M."/>
            <person name="Cohen S."/>
            <person name="Shea T.P."/>
            <person name="Petrus S."/>
            <person name="Munoz J.F."/>
            <person name="Poplawski S."/>
            <person name="Goldman W.E."/>
            <person name="Michael T."/>
            <person name="Cuomo C.A."/>
            <person name="Sil A."/>
            <person name="Beyhan S."/>
        </authorList>
    </citation>
    <scope>NUCLEOTIDE SEQUENCE [LARGE SCALE GENOMIC DNA]</scope>
    <source>
        <strain evidence="1 2">G184AR</strain>
    </source>
</reference>
<gene>
    <name evidence="1" type="ORF">I7I52_09243</name>
</gene>
<dbReference type="AlphaFoldDB" id="A0A8H7YXK1"/>
<name>A0A8H7YXK1_AJECA</name>
<proteinExistence type="predicted"/>
<dbReference type="VEuPathDB" id="FungiDB:I7I52_09243"/>